<sequence length="84" mass="8676">MNRLLLYATIAALLGLLMALPALGDAPGSMARAHLEPGGAVAQGQPVKLVVDALTTNWFTEAPLFPALELPGPSSARRGTMPPT</sequence>
<evidence type="ECO:0000313" key="2">
    <source>
        <dbReference type="Proteomes" id="UP000005808"/>
    </source>
</evidence>
<dbReference type="Proteomes" id="UP000005808">
    <property type="component" value="Unassembled WGS sequence"/>
</dbReference>
<organism evidence="1 2">
    <name type="scientific">Cupriavidus basilensis OR16</name>
    <dbReference type="NCBI Taxonomy" id="1127483"/>
    <lineage>
        <taxon>Bacteria</taxon>
        <taxon>Pseudomonadati</taxon>
        <taxon>Pseudomonadota</taxon>
        <taxon>Betaproteobacteria</taxon>
        <taxon>Burkholderiales</taxon>
        <taxon>Burkholderiaceae</taxon>
        <taxon>Cupriavidus</taxon>
    </lineage>
</organism>
<dbReference type="RefSeq" id="WP_006163875.1">
    <property type="nucleotide sequence ID" value="NZ_AHJE01000147.1"/>
</dbReference>
<accession>H1SH81</accession>
<dbReference type="AlphaFoldDB" id="H1SH81"/>
<dbReference type="EMBL" id="AHJE01000147">
    <property type="protein sequence ID" value="EHP38072.1"/>
    <property type="molecule type" value="Genomic_DNA"/>
</dbReference>
<reference evidence="1 2" key="1">
    <citation type="journal article" date="2012" name="J. Bacteriol.">
        <title>De Novo Genome Project of Cupriavidus basilensis OR16.</title>
        <authorList>
            <person name="Cserhati M."/>
            <person name="Kriszt B."/>
            <person name="Szoboszlay S."/>
            <person name="Toth A."/>
            <person name="Szabo I."/>
            <person name="Tancsics A."/>
            <person name="Nagy I."/>
            <person name="Horvath B."/>
            <person name="Nagy I."/>
            <person name="Kukolya J."/>
        </authorList>
    </citation>
    <scope>NUCLEOTIDE SEQUENCE [LARGE SCALE GENOMIC DNA]</scope>
    <source>
        <strain evidence="1 2">OR16</strain>
    </source>
</reference>
<gene>
    <name evidence="1" type="ORF">OR16_38929</name>
</gene>
<comment type="caution">
    <text evidence="1">The sequence shown here is derived from an EMBL/GenBank/DDBJ whole genome shotgun (WGS) entry which is preliminary data.</text>
</comment>
<dbReference type="OrthoDB" id="5293418at2"/>
<dbReference type="PATRIC" id="fig|1127483.3.peg.7747"/>
<name>H1SH81_9BURK</name>
<proteinExistence type="predicted"/>
<protein>
    <submittedName>
        <fullName evidence="1">Uncharacterized protein</fullName>
    </submittedName>
</protein>
<evidence type="ECO:0000313" key="1">
    <source>
        <dbReference type="EMBL" id="EHP38072.1"/>
    </source>
</evidence>